<keyword evidence="1" id="KW-0805">Transcription regulation</keyword>
<keyword evidence="2" id="KW-0238">DNA-binding</keyword>
<reference evidence="6" key="1">
    <citation type="journal article" date="2019" name="Int. J. Syst. Evol. Microbiol.">
        <title>The Global Catalogue of Microorganisms (GCM) 10K type strain sequencing project: providing services to taxonomists for standard genome sequencing and annotation.</title>
        <authorList>
            <consortium name="The Broad Institute Genomics Platform"/>
            <consortium name="The Broad Institute Genome Sequencing Center for Infectious Disease"/>
            <person name="Wu L."/>
            <person name="Ma J."/>
        </authorList>
    </citation>
    <scope>NUCLEOTIDE SEQUENCE [LARGE SCALE GENOMIC DNA]</scope>
    <source>
        <strain evidence="6">CGMCC 1.15342</strain>
    </source>
</reference>
<gene>
    <name evidence="5" type="ORF">GCM10011386_45880</name>
</gene>
<evidence type="ECO:0000313" key="5">
    <source>
        <dbReference type="EMBL" id="GGC48488.1"/>
    </source>
</evidence>
<evidence type="ECO:0000256" key="3">
    <source>
        <dbReference type="ARBA" id="ARBA00023163"/>
    </source>
</evidence>
<accession>A0ABQ1MXN2</accession>
<sequence>MGNIKWMTLELLQKAFSELGSDRHYIYMPTNKVEYYPTEPYRSHYYGIGLIQQGEIRFYTDLTEHYISGPAIIFTGTSSIKRWVTTDTPCEMESLLFSEEFLQEKLIASNILHAFALFANNGGYVINLGQEDFAISKKMFAVLKSRESSKSHFHKEVVRGIVYSMINEIGHLYLKNPPNIGHTKLLVTKFKEAVFTYYKKSRAVSFYANLLYVHPKHLSQTVSSETGMPASEWIQHVVILEAKILLQDNRLSISAVADALNFPDQSTFGKYFKKYVGISPILYRQRLTS</sequence>
<feature type="domain" description="HTH araC/xylS-type" evidence="4">
    <location>
        <begin position="188"/>
        <end position="286"/>
    </location>
</feature>
<dbReference type="InterPro" id="IPR009057">
    <property type="entry name" value="Homeodomain-like_sf"/>
</dbReference>
<dbReference type="InterPro" id="IPR018060">
    <property type="entry name" value="HTH_AraC"/>
</dbReference>
<dbReference type="PROSITE" id="PS01124">
    <property type="entry name" value="HTH_ARAC_FAMILY_2"/>
    <property type="match status" value="1"/>
</dbReference>
<evidence type="ECO:0000313" key="6">
    <source>
        <dbReference type="Proteomes" id="UP000597338"/>
    </source>
</evidence>
<dbReference type="SUPFAM" id="SSF46689">
    <property type="entry name" value="Homeodomain-like"/>
    <property type="match status" value="1"/>
</dbReference>
<dbReference type="EMBL" id="BMIK01000030">
    <property type="protein sequence ID" value="GGC48488.1"/>
    <property type="molecule type" value="Genomic_DNA"/>
</dbReference>
<dbReference type="SMART" id="SM00342">
    <property type="entry name" value="HTH_ARAC"/>
    <property type="match status" value="1"/>
</dbReference>
<keyword evidence="3" id="KW-0804">Transcription</keyword>
<dbReference type="Proteomes" id="UP000597338">
    <property type="component" value="Unassembled WGS sequence"/>
</dbReference>
<dbReference type="RefSeq" id="WP_188753818.1">
    <property type="nucleotide sequence ID" value="NZ_BMIK01000030.1"/>
</dbReference>
<evidence type="ECO:0000259" key="4">
    <source>
        <dbReference type="PROSITE" id="PS01124"/>
    </source>
</evidence>
<evidence type="ECO:0000256" key="1">
    <source>
        <dbReference type="ARBA" id="ARBA00023015"/>
    </source>
</evidence>
<dbReference type="Gene3D" id="1.10.10.60">
    <property type="entry name" value="Homeodomain-like"/>
    <property type="match status" value="1"/>
</dbReference>
<name>A0ABQ1MXN2_9SPHI</name>
<keyword evidence="6" id="KW-1185">Reference proteome</keyword>
<comment type="caution">
    <text evidence="5">The sequence shown here is derived from an EMBL/GenBank/DDBJ whole genome shotgun (WGS) entry which is preliminary data.</text>
</comment>
<proteinExistence type="predicted"/>
<protein>
    <submittedName>
        <fullName evidence="5">AraC family transcriptional regulator</fullName>
    </submittedName>
</protein>
<dbReference type="Pfam" id="PF12833">
    <property type="entry name" value="HTH_18"/>
    <property type="match status" value="1"/>
</dbReference>
<dbReference type="PANTHER" id="PTHR43280">
    <property type="entry name" value="ARAC-FAMILY TRANSCRIPTIONAL REGULATOR"/>
    <property type="match status" value="1"/>
</dbReference>
<dbReference type="PANTHER" id="PTHR43280:SF32">
    <property type="entry name" value="TRANSCRIPTIONAL REGULATORY PROTEIN"/>
    <property type="match status" value="1"/>
</dbReference>
<evidence type="ECO:0000256" key="2">
    <source>
        <dbReference type="ARBA" id="ARBA00023125"/>
    </source>
</evidence>
<organism evidence="5 6">
    <name type="scientific">Parapedobacter defluvii</name>
    <dbReference type="NCBI Taxonomy" id="2045106"/>
    <lineage>
        <taxon>Bacteria</taxon>
        <taxon>Pseudomonadati</taxon>
        <taxon>Bacteroidota</taxon>
        <taxon>Sphingobacteriia</taxon>
        <taxon>Sphingobacteriales</taxon>
        <taxon>Sphingobacteriaceae</taxon>
        <taxon>Parapedobacter</taxon>
    </lineage>
</organism>